<accession>F4L025</accession>
<dbReference type="KEGG" id="hhy:Halhy_4905"/>
<proteinExistence type="predicted"/>
<keyword evidence="2" id="KW-0472">Membrane</keyword>
<dbReference type="EMBL" id="CP002691">
    <property type="protein sequence ID" value="AEE52734.1"/>
    <property type="molecule type" value="Genomic_DNA"/>
</dbReference>
<name>F4L025_HALH1</name>
<dbReference type="HOGENOM" id="CLU_2508107_0_0_10"/>
<dbReference type="Proteomes" id="UP000008461">
    <property type="component" value="Chromosome"/>
</dbReference>
<dbReference type="AlphaFoldDB" id="F4L025"/>
<feature type="region of interest" description="Disordered" evidence="1">
    <location>
        <begin position="1"/>
        <end position="57"/>
    </location>
</feature>
<evidence type="ECO:0000313" key="4">
    <source>
        <dbReference type="Proteomes" id="UP000008461"/>
    </source>
</evidence>
<organism evidence="3 4">
    <name type="scientific">Haliscomenobacter hydrossis (strain ATCC 27775 / DSM 1100 / LMG 10767 / O)</name>
    <dbReference type="NCBI Taxonomy" id="760192"/>
    <lineage>
        <taxon>Bacteria</taxon>
        <taxon>Pseudomonadati</taxon>
        <taxon>Bacteroidota</taxon>
        <taxon>Saprospiria</taxon>
        <taxon>Saprospirales</taxon>
        <taxon>Haliscomenobacteraceae</taxon>
        <taxon>Haliscomenobacter</taxon>
    </lineage>
</organism>
<reference key="2">
    <citation type="submission" date="2011-04" db="EMBL/GenBank/DDBJ databases">
        <title>Complete sequence of chromosome of Haliscomenobacter hydrossis DSM 1100.</title>
        <authorList>
            <consortium name="US DOE Joint Genome Institute (JGI-PGF)"/>
            <person name="Lucas S."/>
            <person name="Han J."/>
            <person name="Lapidus A."/>
            <person name="Bruce D."/>
            <person name="Goodwin L."/>
            <person name="Pitluck S."/>
            <person name="Peters L."/>
            <person name="Kyrpides N."/>
            <person name="Mavromatis K."/>
            <person name="Ivanova N."/>
            <person name="Ovchinnikova G."/>
            <person name="Pagani I."/>
            <person name="Daligault H."/>
            <person name="Detter J.C."/>
            <person name="Han C."/>
            <person name="Land M."/>
            <person name="Hauser L."/>
            <person name="Markowitz V."/>
            <person name="Cheng J.-F."/>
            <person name="Hugenholtz P."/>
            <person name="Woyke T."/>
            <person name="Wu D."/>
            <person name="Verbarg S."/>
            <person name="Frueling A."/>
            <person name="Brambilla E."/>
            <person name="Klenk H.-P."/>
            <person name="Eisen J.A."/>
        </authorList>
    </citation>
    <scope>NUCLEOTIDE SEQUENCE</scope>
    <source>
        <strain>DSM 1100</strain>
    </source>
</reference>
<feature type="compositionally biased region" description="Basic residues" evidence="1">
    <location>
        <begin position="33"/>
        <end position="46"/>
    </location>
</feature>
<sequence length="85" mass="10149">MLNEAEILGTSTTEEVRRDTQTYPYRTNQHDRNRPHRGGKRRRRKSFHDDWHNRPSRSSFTIGPIAATLLFTLILALWIWNDKFP</sequence>
<gene>
    <name evidence="3" type="ordered locus">Halhy_4905</name>
</gene>
<evidence type="ECO:0000256" key="1">
    <source>
        <dbReference type="SAM" id="MobiDB-lite"/>
    </source>
</evidence>
<feature type="transmembrane region" description="Helical" evidence="2">
    <location>
        <begin position="60"/>
        <end position="80"/>
    </location>
</feature>
<reference evidence="3 4" key="1">
    <citation type="journal article" date="2011" name="Stand. Genomic Sci.">
        <title>Complete genome sequence of Haliscomenobacter hydrossis type strain (O).</title>
        <authorList>
            <consortium name="US DOE Joint Genome Institute (JGI-PGF)"/>
            <person name="Daligault H."/>
            <person name="Lapidus A."/>
            <person name="Zeytun A."/>
            <person name="Nolan M."/>
            <person name="Lucas S."/>
            <person name="Del Rio T.G."/>
            <person name="Tice H."/>
            <person name="Cheng J.F."/>
            <person name="Tapia R."/>
            <person name="Han C."/>
            <person name="Goodwin L."/>
            <person name="Pitluck S."/>
            <person name="Liolios K."/>
            <person name="Pagani I."/>
            <person name="Ivanova N."/>
            <person name="Huntemann M."/>
            <person name="Mavromatis K."/>
            <person name="Mikhailova N."/>
            <person name="Pati A."/>
            <person name="Chen A."/>
            <person name="Palaniappan K."/>
            <person name="Land M."/>
            <person name="Hauser L."/>
            <person name="Brambilla E.M."/>
            <person name="Rohde M."/>
            <person name="Verbarg S."/>
            <person name="Goker M."/>
            <person name="Bristow J."/>
            <person name="Eisen J.A."/>
            <person name="Markowitz V."/>
            <person name="Hugenholtz P."/>
            <person name="Kyrpides N.C."/>
            <person name="Klenk H.P."/>
            <person name="Woyke T."/>
        </authorList>
    </citation>
    <scope>NUCLEOTIDE SEQUENCE [LARGE SCALE GENOMIC DNA]</scope>
    <source>
        <strain evidence="4">ATCC 27775 / DSM 1100 / LMG 10767 / O</strain>
    </source>
</reference>
<keyword evidence="2" id="KW-0812">Transmembrane</keyword>
<evidence type="ECO:0000256" key="2">
    <source>
        <dbReference type="SAM" id="Phobius"/>
    </source>
</evidence>
<keyword evidence="2" id="KW-1133">Transmembrane helix</keyword>
<protein>
    <submittedName>
        <fullName evidence="3">Uncharacterized protein</fullName>
    </submittedName>
</protein>
<dbReference type="STRING" id="760192.Halhy_4905"/>
<keyword evidence="4" id="KW-1185">Reference proteome</keyword>
<evidence type="ECO:0000313" key="3">
    <source>
        <dbReference type="EMBL" id="AEE52734.1"/>
    </source>
</evidence>